<evidence type="ECO:0000313" key="2">
    <source>
        <dbReference type="EMBL" id="AKQ02269.1"/>
    </source>
</evidence>
<keyword evidence="1" id="KW-0812">Transmembrane</keyword>
<evidence type="ECO:0000256" key="1">
    <source>
        <dbReference type="SAM" id="Phobius"/>
    </source>
</evidence>
<feature type="transmembrane region" description="Helical" evidence="1">
    <location>
        <begin position="12"/>
        <end position="31"/>
    </location>
</feature>
<dbReference type="AlphaFoldDB" id="A0A0H4TNM8"/>
<dbReference type="InterPro" id="IPR018746">
    <property type="entry name" value="DUF2298"/>
</dbReference>
<feature type="transmembrane region" description="Helical" evidence="1">
    <location>
        <begin position="313"/>
        <end position="330"/>
    </location>
</feature>
<feature type="transmembrane region" description="Helical" evidence="1">
    <location>
        <begin position="403"/>
        <end position="424"/>
    </location>
</feature>
<dbReference type="EMBL" id="KT006999">
    <property type="protein sequence ID" value="AKQ02269.1"/>
    <property type="molecule type" value="Genomic_DNA"/>
</dbReference>
<feature type="transmembrane region" description="Helical" evidence="1">
    <location>
        <begin position="183"/>
        <end position="208"/>
    </location>
</feature>
<keyword evidence="1" id="KW-0472">Membrane</keyword>
<sequence length="676" mass="77290">MITEDLLYIFKWWVLIFVIGLINLPLTWILFKKFIGLGYAFAKSLGVLAISYLMFLLSIFHLAKFSGANLVFIVFIFIAVNTYLFLKKKEQILTDVKDAFGFMLTSEVLFTAGLIFWSYVRAHQPDIRGLEKFMDFGFINSALKSDYLPPVDMWFTGKSINYYWFGHYLTAVLTKLSGIPSEITYNLMLATIMGLTLSSAFIISGTLVKSISEKISLRTIFAAGIISALLLTFAGNFHTPFYILKDGAKNYWYPDATRFIGYNPDVNDKTIHEFPIYSFVVADLHAHLINLPFVLAYITILWKLVSEKKKNRFDRFTSLVAGFILGTFFMTSTWDFGNYLLATGVTLTLSAFKDRDFKLIALSDTAKSTIVIGIVSLLTAAPFIINFQSIAEGIRFVHSHTPVWQLTILWGFPLVLTIFLITIIVKLKNNIARSDLFVFSLFLTSWILILLPEIVYVKDIYAATHYRANTMFKLTYQAYVMFYLSSGYIAVRAITTFKDYYVKRFMVIYFAVTFYSILSYAQIAINSYYGNLKSYRGLKGDTWLTAQYPNEANAITWLNKNVKTQENILEAPGDSYTDFNVISSYTGLPTVSGWFVHEWLWRGDPKFPQERVADITSIYQNADATTTKNLLQKYNVSYVIVGTFERQKFSYLNEAKFGNIGNLVFTSGRTNIYKIN</sequence>
<dbReference type="NCBIfam" id="TIGR03662">
    <property type="entry name" value="Chlor_Arch_YYY"/>
    <property type="match status" value="1"/>
</dbReference>
<accession>A0A0H4TNM8</accession>
<feature type="transmembrane region" description="Helical" evidence="1">
    <location>
        <begin position="38"/>
        <end position="60"/>
    </location>
</feature>
<feature type="transmembrane region" description="Helical" evidence="1">
    <location>
        <begin position="98"/>
        <end position="120"/>
    </location>
</feature>
<reference evidence="2" key="1">
    <citation type="journal article" date="2015" name="ISME J.">
        <title>Aquifer environment selects for microbial species cohorts in sediment and groundwater.</title>
        <authorList>
            <person name="Hug L.A."/>
            <person name="Thomas B.C."/>
            <person name="Brown C.T."/>
            <person name="Frischkorn K.R."/>
            <person name="Williams K.H."/>
            <person name="Tringe S.G."/>
            <person name="Banfield J.F."/>
        </authorList>
    </citation>
    <scope>NUCLEOTIDE SEQUENCE</scope>
</reference>
<keyword evidence="1" id="KW-1133">Transmembrane helix</keyword>
<feature type="transmembrane region" description="Helical" evidence="1">
    <location>
        <begin position="476"/>
        <end position="495"/>
    </location>
</feature>
<feature type="transmembrane region" description="Helical" evidence="1">
    <location>
        <begin position="66"/>
        <end position="86"/>
    </location>
</feature>
<feature type="transmembrane region" description="Helical" evidence="1">
    <location>
        <begin position="436"/>
        <end position="456"/>
    </location>
</feature>
<name>A0A0H4TNM8_9BACT</name>
<feature type="transmembrane region" description="Helical" evidence="1">
    <location>
        <begin position="372"/>
        <end position="391"/>
    </location>
</feature>
<protein>
    <submittedName>
        <fullName evidence="2">Chlor-arch-YYY domain-containing protein</fullName>
    </submittedName>
</protein>
<feature type="transmembrane region" description="Helical" evidence="1">
    <location>
        <begin position="507"/>
        <end position="529"/>
    </location>
</feature>
<dbReference type="PANTHER" id="PTHR10790">
    <property type="entry name" value="TPR-DOMAIN CONTAINING PROTEIN"/>
    <property type="match status" value="1"/>
</dbReference>
<feature type="transmembrane region" description="Helical" evidence="1">
    <location>
        <begin position="276"/>
        <end position="301"/>
    </location>
</feature>
<organism evidence="2">
    <name type="scientific">uncultured Microgenomates bacterium Rifle_16ft_4_minimus_37633</name>
    <dbReference type="NCBI Taxonomy" id="1665114"/>
    <lineage>
        <taxon>Bacteria</taxon>
        <taxon>Candidatus Microgenomatota</taxon>
        <taxon>environmental samples</taxon>
    </lineage>
</organism>
<proteinExistence type="predicted"/>
<dbReference type="Pfam" id="PF10060">
    <property type="entry name" value="DUF2298"/>
    <property type="match status" value="1"/>
</dbReference>
<feature type="transmembrane region" description="Helical" evidence="1">
    <location>
        <begin position="220"/>
        <end position="243"/>
    </location>
</feature>
<dbReference type="PANTHER" id="PTHR10790:SF51">
    <property type="entry name" value="TETRATRICOPEPTIDE REPEAT PROTEIN"/>
    <property type="match status" value="1"/>
</dbReference>